<name>A0A6J5KWM4_9CAUD</name>
<gene>
    <name evidence="1" type="ORF">UFOVP53_212</name>
</gene>
<dbReference type="EMBL" id="LR796189">
    <property type="protein sequence ID" value="CAB4125732.1"/>
    <property type="molecule type" value="Genomic_DNA"/>
</dbReference>
<sequence length="222" mass="25123">MAMVLTEVALQRVIQIGIANLRANPAAFREVFAQYSSDAMKASYGEAYIDKIQTWFNNTKLPVLQAWSFDPQKVPAISIHLADESEDESKASVGDYFGMGEDSEILVGTATVSLDIGIHADKTKDIVLWMYYIVVYILYKEKLTARGLGLLLYTYRANEYNKESKYMADNVWSRWVRFKCTVQHYVDGDNLTIPTIDLDVQAESLDSENDIVSISHIVLDDE</sequence>
<proteinExistence type="predicted"/>
<evidence type="ECO:0000313" key="1">
    <source>
        <dbReference type="EMBL" id="CAB4125732.1"/>
    </source>
</evidence>
<accession>A0A6J5KWM4</accession>
<reference evidence="1" key="1">
    <citation type="submission" date="2020-04" db="EMBL/GenBank/DDBJ databases">
        <authorList>
            <person name="Chiriac C."/>
            <person name="Salcher M."/>
            <person name="Ghai R."/>
            <person name="Kavagutti S V."/>
        </authorList>
    </citation>
    <scope>NUCLEOTIDE SEQUENCE</scope>
</reference>
<organism evidence="1">
    <name type="scientific">uncultured Caudovirales phage</name>
    <dbReference type="NCBI Taxonomy" id="2100421"/>
    <lineage>
        <taxon>Viruses</taxon>
        <taxon>Duplodnaviria</taxon>
        <taxon>Heunggongvirae</taxon>
        <taxon>Uroviricota</taxon>
        <taxon>Caudoviricetes</taxon>
        <taxon>Peduoviridae</taxon>
        <taxon>Maltschvirus</taxon>
        <taxon>Maltschvirus maltsch</taxon>
    </lineage>
</organism>
<protein>
    <submittedName>
        <fullName evidence="1">Uncharacterized protein</fullName>
    </submittedName>
</protein>